<evidence type="ECO:0000259" key="15">
    <source>
        <dbReference type="Pfam" id="PF00593"/>
    </source>
</evidence>
<evidence type="ECO:0000313" key="18">
    <source>
        <dbReference type="Proteomes" id="UP000194565"/>
    </source>
</evidence>
<dbReference type="InterPro" id="IPR037066">
    <property type="entry name" value="Plug_dom_sf"/>
</dbReference>
<keyword evidence="6 14" id="KW-0732">Signal</keyword>
<keyword evidence="3 12" id="KW-1134">Transmembrane beta strand</keyword>
<evidence type="ECO:0000256" key="2">
    <source>
        <dbReference type="ARBA" id="ARBA00022448"/>
    </source>
</evidence>
<evidence type="ECO:0000256" key="14">
    <source>
        <dbReference type="SAM" id="SignalP"/>
    </source>
</evidence>
<proteinExistence type="inferred from homology"/>
<evidence type="ECO:0000256" key="4">
    <source>
        <dbReference type="ARBA" id="ARBA00022496"/>
    </source>
</evidence>
<protein>
    <submittedName>
        <fullName evidence="17">Heme receptor</fullName>
    </submittedName>
</protein>
<dbReference type="GO" id="GO:0009279">
    <property type="term" value="C:cell outer membrane"/>
    <property type="evidence" value="ECO:0007669"/>
    <property type="project" value="UniProtKB-SubCell"/>
</dbReference>
<gene>
    <name evidence="17" type="ORF">HC62_12310</name>
</gene>
<dbReference type="Gene3D" id="2.170.130.10">
    <property type="entry name" value="TonB-dependent receptor, plug domain"/>
    <property type="match status" value="1"/>
</dbReference>
<dbReference type="InterPro" id="IPR039426">
    <property type="entry name" value="TonB-dep_rcpt-like"/>
</dbReference>
<evidence type="ECO:0000256" key="8">
    <source>
        <dbReference type="ARBA" id="ARBA00023065"/>
    </source>
</evidence>
<feature type="signal peptide" evidence="14">
    <location>
        <begin position="1"/>
        <end position="25"/>
    </location>
</feature>
<dbReference type="Gene3D" id="2.40.170.20">
    <property type="entry name" value="TonB-dependent receptor, beta-barrel domain"/>
    <property type="match status" value="1"/>
</dbReference>
<keyword evidence="10 12" id="KW-0472">Membrane</keyword>
<evidence type="ECO:0000256" key="13">
    <source>
        <dbReference type="RuleBase" id="RU003357"/>
    </source>
</evidence>
<name>A0A252AD75_9PROT</name>
<evidence type="ECO:0000256" key="10">
    <source>
        <dbReference type="ARBA" id="ARBA00023136"/>
    </source>
</evidence>
<dbReference type="InterPro" id="IPR000531">
    <property type="entry name" value="Beta-barrel_TonB"/>
</dbReference>
<keyword evidence="5 12" id="KW-0812">Transmembrane</keyword>
<keyword evidence="4" id="KW-0410">Iron transport</keyword>
<keyword evidence="17" id="KW-0675">Receptor</keyword>
<evidence type="ECO:0000313" key="17">
    <source>
        <dbReference type="EMBL" id="OUI87539.1"/>
    </source>
</evidence>
<comment type="caution">
    <text evidence="17">The sequence shown here is derived from an EMBL/GenBank/DDBJ whole genome shotgun (WGS) entry which is preliminary data.</text>
</comment>
<dbReference type="SUPFAM" id="SSF56935">
    <property type="entry name" value="Porins"/>
    <property type="match status" value="1"/>
</dbReference>
<evidence type="ECO:0000256" key="11">
    <source>
        <dbReference type="ARBA" id="ARBA00023237"/>
    </source>
</evidence>
<dbReference type="PANTHER" id="PTHR32552">
    <property type="entry name" value="FERRICHROME IRON RECEPTOR-RELATED"/>
    <property type="match status" value="1"/>
</dbReference>
<comment type="subcellular location">
    <subcellularLocation>
        <location evidence="1 12">Cell outer membrane</location>
        <topology evidence="1 12">Multi-pass membrane protein</topology>
    </subcellularLocation>
</comment>
<dbReference type="PANTHER" id="PTHR32552:SF89">
    <property type="entry name" value="CATECHOLATE SIDEROPHORE RECEPTOR FIU"/>
    <property type="match status" value="1"/>
</dbReference>
<evidence type="ECO:0000256" key="9">
    <source>
        <dbReference type="ARBA" id="ARBA00023077"/>
    </source>
</evidence>
<comment type="similarity">
    <text evidence="12 13">Belongs to the TonB-dependent receptor family.</text>
</comment>
<keyword evidence="7" id="KW-0408">Iron</keyword>
<dbReference type="InterPro" id="IPR036942">
    <property type="entry name" value="Beta-barrel_TonB_sf"/>
</dbReference>
<evidence type="ECO:0000256" key="1">
    <source>
        <dbReference type="ARBA" id="ARBA00004571"/>
    </source>
</evidence>
<accession>A0A252AD75</accession>
<evidence type="ECO:0000256" key="6">
    <source>
        <dbReference type="ARBA" id="ARBA00022729"/>
    </source>
</evidence>
<keyword evidence="2 12" id="KW-0813">Transport</keyword>
<dbReference type="RefSeq" id="WP_086640190.1">
    <property type="nucleotide sequence ID" value="NZ_JOMM01000004.1"/>
</dbReference>
<feature type="chain" id="PRO_5012151560" evidence="14">
    <location>
        <begin position="26"/>
        <end position="803"/>
    </location>
</feature>
<evidence type="ECO:0000256" key="3">
    <source>
        <dbReference type="ARBA" id="ARBA00022452"/>
    </source>
</evidence>
<evidence type="ECO:0000256" key="12">
    <source>
        <dbReference type="PROSITE-ProRule" id="PRU01360"/>
    </source>
</evidence>
<dbReference type="GO" id="GO:0015344">
    <property type="term" value="F:siderophore uptake transmembrane transporter activity"/>
    <property type="evidence" value="ECO:0007669"/>
    <property type="project" value="TreeGrafter"/>
</dbReference>
<dbReference type="Proteomes" id="UP000194565">
    <property type="component" value="Unassembled WGS sequence"/>
</dbReference>
<reference evidence="17 18" key="1">
    <citation type="submission" date="2014-06" db="EMBL/GenBank/DDBJ databases">
        <authorList>
            <person name="Ju J."/>
            <person name="Zhang J."/>
        </authorList>
    </citation>
    <scope>NUCLEOTIDE SEQUENCE [LARGE SCALE GENOMIC DNA]</scope>
    <source>
        <strain evidence="17">DmW_042</strain>
    </source>
</reference>
<dbReference type="PROSITE" id="PS52016">
    <property type="entry name" value="TONB_DEPENDENT_REC_3"/>
    <property type="match status" value="1"/>
</dbReference>
<feature type="domain" description="TonB-dependent receptor plug" evidence="16">
    <location>
        <begin position="70"/>
        <end position="182"/>
    </location>
</feature>
<keyword evidence="11 12" id="KW-0998">Cell outer membrane</keyword>
<dbReference type="EMBL" id="JOMM01000004">
    <property type="protein sequence ID" value="OUI87539.1"/>
    <property type="molecule type" value="Genomic_DNA"/>
</dbReference>
<keyword evidence="9 13" id="KW-0798">TonB box</keyword>
<organism evidence="17 18">
    <name type="scientific">Acetobacter tropicalis</name>
    <dbReference type="NCBI Taxonomy" id="104102"/>
    <lineage>
        <taxon>Bacteria</taxon>
        <taxon>Pseudomonadati</taxon>
        <taxon>Pseudomonadota</taxon>
        <taxon>Alphaproteobacteria</taxon>
        <taxon>Acetobacterales</taxon>
        <taxon>Acetobacteraceae</taxon>
        <taxon>Acetobacter</taxon>
    </lineage>
</organism>
<dbReference type="Pfam" id="PF07715">
    <property type="entry name" value="Plug"/>
    <property type="match status" value="1"/>
</dbReference>
<evidence type="ECO:0000256" key="7">
    <source>
        <dbReference type="ARBA" id="ARBA00023004"/>
    </source>
</evidence>
<evidence type="ECO:0000256" key="5">
    <source>
        <dbReference type="ARBA" id="ARBA00022692"/>
    </source>
</evidence>
<dbReference type="AlphaFoldDB" id="A0A252AD75"/>
<dbReference type="InterPro" id="IPR012910">
    <property type="entry name" value="Plug_dom"/>
</dbReference>
<sequence length="803" mass="88545">MSKIYRFSFLLSITTLLSGAGVSHAAVYAAKGGAAKENHLQKNNKKTNKKKELFVSSTSEQFSVSGKRLVRGAVETVSQKLLSQAPAGTNPMKVLATLPGVMFQSDDPQGLNTWSVQIFMHGFQAQELGMTLDGMPLGELAYRNYNGLNPVMAISSENVERVNVSQSAGAEDVASTNNLGGTLAYISSDPHEKTGGTIRQGFGSYNNFHTFIRMDSGDLNRSGSKFYMSYMRNDGQLWKGYGNQFNQQVNAKFVQPIGNDSKISAFFDWSDIHQFTLPDASPEVIQNLGYNVPDYYNGRQSGLQAAINAANGIYPAGFEKLSDKTDSAYYEATNNTQDLFGGIKADLKINDRLTWNTTAYGHGETNQTTWTTPYYPSPNGSPLSELVKEPEIRRFGITSQLHYNIAHNEISGGVWYENNTYLSPMSAYSMPNIIDGKMTSSLPDPLGSWKNPFAKIYNQNYSTNTFTAFVNDTYHVFHNLALHFGFKSVLSTTRVGDGYLNQDYYGAGSRITSSEGLTTAKAFLPHISADWHFLQHHELFFDISENVHSYAQCGYKLCASPFAVSQEAFDTTKKSLSPETAWTYAVGYRYNDPHIGASVYAYRTNFNNRLQQITSGSSINPISTVANVGGVTMNGVDAALTIRPVEGLSLTNSISYNHATYDNNITEAGTVYHIKGSQVVNYPRFMYKARLSYTYRGLMAYVDGSYTGTRNYSYAGDVKVPGYWLANAGVEYSLGNMAKYSRKLDAIKNVVVSFNVANLNNSRYISTMGENGNPMNIASGAMSFQSMLVGAPRMFFGSIRADF</sequence>
<feature type="domain" description="TonB-dependent receptor-like beta-barrel" evidence="15">
    <location>
        <begin position="287"/>
        <end position="759"/>
    </location>
</feature>
<keyword evidence="8" id="KW-0406">Ion transport</keyword>
<dbReference type="Pfam" id="PF00593">
    <property type="entry name" value="TonB_dep_Rec_b-barrel"/>
    <property type="match status" value="1"/>
</dbReference>
<evidence type="ECO:0000259" key="16">
    <source>
        <dbReference type="Pfam" id="PF07715"/>
    </source>
</evidence>